<dbReference type="EMBL" id="CAJVCH010286945">
    <property type="protein sequence ID" value="CAG7784997.1"/>
    <property type="molecule type" value="Genomic_DNA"/>
</dbReference>
<dbReference type="AlphaFoldDB" id="A0A8J2KHN3"/>
<evidence type="ECO:0000313" key="2">
    <source>
        <dbReference type="Proteomes" id="UP000708208"/>
    </source>
</evidence>
<organism evidence="1 2">
    <name type="scientific">Allacma fusca</name>
    <dbReference type="NCBI Taxonomy" id="39272"/>
    <lineage>
        <taxon>Eukaryota</taxon>
        <taxon>Metazoa</taxon>
        <taxon>Ecdysozoa</taxon>
        <taxon>Arthropoda</taxon>
        <taxon>Hexapoda</taxon>
        <taxon>Collembola</taxon>
        <taxon>Symphypleona</taxon>
        <taxon>Sminthuridae</taxon>
        <taxon>Allacma</taxon>
    </lineage>
</organism>
<dbReference type="Proteomes" id="UP000708208">
    <property type="component" value="Unassembled WGS sequence"/>
</dbReference>
<evidence type="ECO:0000313" key="1">
    <source>
        <dbReference type="EMBL" id="CAG7784997.1"/>
    </source>
</evidence>
<reference evidence="1" key="1">
    <citation type="submission" date="2021-06" db="EMBL/GenBank/DDBJ databases">
        <authorList>
            <person name="Hodson N. C."/>
            <person name="Mongue J. A."/>
            <person name="Jaron S. K."/>
        </authorList>
    </citation>
    <scope>NUCLEOTIDE SEQUENCE</scope>
</reference>
<proteinExistence type="predicted"/>
<comment type="caution">
    <text evidence="1">The sequence shown here is derived from an EMBL/GenBank/DDBJ whole genome shotgun (WGS) entry which is preliminary data.</text>
</comment>
<feature type="non-terminal residue" evidence="1">
    <location>
        <position position="1"/>
    </location>
</feature>
<sequence>GQAAKSHLQTQINLVVGMR</sequence>
<keyword evidence="2" id="KW-1185">Reference proteome</keyword>
<accession>A0A8J2KHN3</accession>
<name>A0A8J2KHN3_9HEXA</name>
<protein>
    <submittedName>
        <fullName evidence="1">Uncharacterized protein</fullName>
    </submittedName>
</protein>
<gene>
    <name evidence="1" type="ORF">AFUS01_LOCUS23649</name>
</gene>